<dbReference type="Pfam" id="PF09004">
    <property type="entry name" value="ALKBH8_N"/>
    <property type="match status" value="1"/>
</dbReference>
<organism evidence="2 3">
    <name type="scientific">Hemibagrus guttatus</name>
    <dbReference type="NCBI Taxonomy" id="175788"/>
    <lineage>
        <taxon>Eukaryota</taxon>
        <taxon>Metazoa</taxon>
        <taxon>Chordata</taxon>
        <taxon>Craniata</taxon>
        <taxon>Vertebrata</taxon>
        <taxon>Euteleostomi</taxon>
        <taxon>Actinopterygii</taxon>
        <taxon>Neopterygii</taxon>
        <taxon>Teleostei</taxon>
        <taxon>Ostariophysi</taxon>
        <taxon>Siluriformes</taxon>
        <taxon>Bagridae</taxon>
        <taxon>Hemibagrus</taxon>
    </lineage>
</organism>
<protein>
    <recommendedName>
        <fullName evidence="1">Alkylated DNA repair protein AlkB homologue 8 N-terminal domain-containing protein</fullName>
    </recommendedName>
</protein>
<sequence length="143" mass="16158">MMAEDDVEAFLETFEQTCCQGAASGSYSTNHIVKFTDHTTLVGLMTNNNKANYSSEVSRLVQWCNNNNLFLNMGKTKEIVFDFRRGPPQDPSLTINGVIVERVNSHKFLGVHISEDLSWMTNTTSLAKKAQSSLYYLRKLRKA</sequence>
<keyword evidence="3" id="KW-1185">Reference proteome</keyword>
<dbReference type="GO" id="GO:0016706">
    <property type="term" value="F:2-oxoglutarate-dependent dioxygenase activity"/>
    <property type="evidence" value="ECO:0007669"/>
    <property type="project" value="InterPro"/>
</dbReference>
<comment type="caution">
    <text evidence="2">The sequence shown here is derived from an EMBL/GenBank/DDBJ whole genome shotgun (WGS) entry which is preliminary data.</text>
</comment>
<dbReference type="AlphaFoldDB" id="A0AAE0PZE8"/>
<dbReference type="InterPro" id="IPR015095">
    <property type="entry name" value="AlkB_hom8_N"/>
</dbReference>
<evidence type="ECO:0000313" key="2">
    <source>
        <dbReference type="EMBL" id="KAK3510772.1"/>
    </source>
</evidence>
<dbReference type="GO" id="GO:0008168">
    <property type="term" value="F:methyltransferase activity"/>
    <property type="evidence" value="ECO:0007669"/>
    <property type="project" value="InterPro"/>
</dbReference>
<evidence type="ECO:0000259" key="1">
    <source>
        <dbReference type="Pfam" id="PF09004"/>
    </source>
</evidence>
<evidence type="ECO:0000313" key="3">
    <source>
        <dbReference type="Proteomes" id="UP001274896"/>
    </source>
</evidence>
<feature type="domain" description="Alkylated DNA repair protein AlkB homologue 8 N-terminal" evidence="1">
    <location>
        <begin position="119"/>
        <end position="143"/>
    </location>
</feature>
<accession>A0AAE0PZE8</accession>
<reference evidence="2" key="1">
    <citation type="submission" date="2023-06" db="EMBL/GenBank/DDBJ databases">
        <title>Male Hemibagrus guttatus genome.</title>
        <authorList>
            <person name="Bian C."/>
        </authorList>
    </citation>
    <scope>NUCLEOTIDE SEQUENCE</scope>
    <source>
        <strain evidence="2">Male_cb2023</strain>
        <tissue evidence="2">Muscle</tissue>
    </source>
</reference>
<gene>
    <name evidence="2" type="ORF">QTP70_022475</name>
</gene>
<dbReference type="Proteomes" id="UP001274896">
    <property type="component" value="Unassembled WGS sequence"/>
</dbReference>
<dbReference type="EMBL" id="JAUCMX010000025">
    <property type="protein sequence ID" value="KAK3510772.1"/>
    <property type="molecule type" value="Genomic_DNA"/>
</dbReference>
<name>A0AAE0PZE8_9TELE</name>
<proteinExistence type="predicted"/>